<feature type="compositionally biased region" description="Low complexity" evidence="6">
    <location>
        <begin position="1"/>
        <end position="14"/>
    </location>
</feature>
<evidence type="ECO:0000313" key="8">
    <source>
        <dbReference type="Proteomes" id="UP001194468"/>
    </source>
</evidence>
<feature type="compositionally biased region" description="Low complexity" evidence="6">
    <location>
        <begin position="85"/>
        <end position="94"/>
    </location>
</feature>
<dbReference type="Pfam" id="PF08598">
    <property type="entry name" value="Sds3"/>
    <property type="match status" value="1"/>
</dbReference>
<reference evidence="7" key="2">
    <citation type="journal article" date="2020" name="Nat. Commun.">
        <title>Large-scale genome sequencing of mycorrhizal fungi provides insights into the early evolution of symbiotic traits.</title>
        <authorList>
            <person name="Miyauchi S."/>
            <person name="Kiss E."/>
            <person name="Kuo A."/>
            <person name="Drula E."/>
            <person name="Kohler A."/>
            <person name="Sanchez-Garcia M."/>
            <person name="Morin E."/>
            <person name="Andreopoulos B."/>
            <person name="Barry K.W."/>
            <person name="Bonito G."/>
            <person name="Buee M."/>
            <person name="Carver A."/>
            <person name="Chen C."/>
            <person name="Cichocki N."/>
            <person name="Clum A."/>
            <person name="Culley D."/>
            <person name="Crous P.W."/>
            <person name="Fauchery L."/>
            <person name="Girlanda M."/>
            <person name="Hayes R.D."/>
            <person name="Keri Z."/>
            <person name="LaButti K."/>
            <person name="Lipzen A."/>
            <person name="Lombard V."/>
            <person name="Magnuson J."/>
            <person name="Maillard F."/>
            <person name="Murat C."/>
            <person name="Nolan M."/>
            <person name="Ohm R.A."/>
            <person name="Pangilinan J."/>
            <person name="Pereira M.F."/>
            <person name="Perotto S."/>
            <person name="Peter M."/>
            <person name="Pfister S."/>
            <person name="Riley R."/>
            <person name="Sitrit Y."/>
            <person name="Stielow J.B."/>
            <person name="Szollosi G."/>
            <person name="Zifcakova L."/>
            <person name="Stursova M."/>
            <person name="Spatafora J.W."/>
            <person name="Tedersoo L."/>
            <person name="Vaario L.M."/>
            <person name="Yamada A."/>
            <person name="Yan M."/>
            <person name="Wang P."/>
            <person name="Xu J."/>
            <person name="Bruns T."/>
            <person name="Baldrian P."/>
            <person name="Vilgalys R."/>
            <person name="Dunand C."/>
            <person name="Henrissat B."/>
            <person name="Grigoriev I.V."/>
            <person name="Hibbett D."/>
            <person name="Nagy L.G."/>
            <person name="Martin F.M."/>
        </authorList>
    </citation>
    <scope>NUCLEOTIDE SEQUENCE</scope>
    <source>
        <strain evidence="7">BED1</strain>
    </source>
</reference>
<evidence type="ECO:0000256" key="3">
    <source>
        <dbReference type="ARBA" id="ARBA00023015"/>
    </source>
</evidence>
<feature type="compositionally biased region" description="Pro residues" evidence="6">
    <location>
        <begin position="358"/>
        <end position="371"/>
    </location>
</feature>
<proteinExistence type="predicted"/>
<reference evidence="7" key="1">
    <citation type="submission" date="2019-10" db="EMBL/GenBank/DDBJ databases">
        <authorList>
            <consortium name="DOE Joint Genome Institute"/>
            <person name="Kuo A."/>
            <person name="Miyauchi S."/>
            <person name="Kiss E."/>
            <person name="Drula E."/>
            <person name="Kohler A."/>
            <person name="Sanchez-Garcia M."/>
            <person name="Andreopoulos B."/>
            <person name="Barry K.W."/>
            <person name="Bonito G."/>
            <person name="Buee M."/>
            <person name="Carver A."/>
            <person name="Chen C."/>
            <person name="Cichocki N."/>
            <person name="Clum A."/>
            <person name="Culley D."/>
            <person name="Crous P.W."/>
            <person name="Fauchery L."/>
            <person name="Girlanda M."/>
            <person name="Hayes R."/>
            <person name="Keri Z."/>
            <person name="LaButti K."/>
            <person name="Lipzen A."/>
            <person name="Lombard V."/>
            <person name="Magnuson J."/>
            <person name="Maillard F."/>
            <person name="Morin E."/>
            <person name="Murat C."/>
            <person name="Nolan M."/>
            <person name="Ohm R."/>
            <person name="Pangilinan J."/>
            <person name="Pereira M."/>
            <person name="Perotto S."/>
            <person name="Peter M."/>
            <person name="Riley R."/>
            <person name="Sitrit Y."/>
            <person name="Stielow B."/>
            <person name="Szollosi G."/>
            <person name="Zifcakova L."/>
            <person name="Stursova M."/>
            <person name="Spatafora J.W."/>
            <person name="Tedersoo L."/>
            <person name="Vaario L.-M."/>
            <person name="Yamada A."/>
            <person name="Yan M."/>
            <person name="Wang P."/>
            <person name="Xu J."/>
            <person name="Bruns T."/>
            <person name="Baldrian P."/>
            <person name="Vilgalys R."/>
            <person name="Henrissat B."/>
            <person name="Grigoriev I.V."/>
            <person name="Hibbett D."/>
            <person name="Nagy L.G."/>
            <person name="Martin F.M."/>
        </authorList>
    </citation>
    <scope>NUCLEOTIDE SEQUENCE</scope>
    <source>
        <strain evidence="7">BED1</strain>
    </source>
</reference>
<gene>
    <name evidence="7" type="ORF">L210DRAFT_3639059</name>
</gene>
<feature type="compositionally biased region" description="Low complexity" evidence="6">
    <location>
        <begin position="258"/>
        <end position="275"/>
    </location>
</feature>
<accession>A0AAD4GMC1</accession>
<dbReference type="GO" id="GO:0010468">
    <property type="term" value="P:regulation of gene expression"/>
    <property type="evidence" value="ECO:0007669"/>
    <property type="project" value="UniProtKB-ARBA"/>
</dbReference>
<feature type="compositionally biased region" description="Basic residues" evidence="6">
    <location>
        <begin position="70"/>
        <end position="79"/>
    </location>
</feature>
<comment type="caution">
    <text evidence="7">The sequence shown here is derived from an EMBL/GenBank/DDBJ whole genome shotgun (WGS) entry which is preliminary data.</text>
</comment>
<evidence type="ECO:0000256" key="6">
    <source>
        <dbReference type="SAM" id="MobiDB-lite"/>
    </source>
</evidence>
<dbReference type="AlphaFoldDB" id="A0AAD4GMC1"/>
<protein>
    <submittedName>
        <fullName evidence="7">Sds3-like-domain-containing protein</fullName>
    </submittedName>
</protein>
<evidence type="ECO:0000313" key="7">
    <source>
        <dbReference type="EMBL" id="KAF8452556.1"/>
    </source>
</evidence>
<dbReference type="InterPro" id="IPR013907">
    <property type="entry name" value="Sds3"/>
</dbReference>
<evidence type="ECO:0000256" key="2">
    <source>
        <dbReference type="ARBA" id="ARBA00022491"/>
    </source>
</evidence>
<feature type="compositionally biased region" description="Basic and acidic residues" evidence="6">
    <location>
        <begin position="326"/>
        <end position="342"/>
    </location>
</feature>
<keyword evidence="2" id="KW-0678">Repressor</keyword>
<evidence type="ECO:0000256" key="4">
    <source>
        <dbReference type="ARBA" id="ARBA00023163"/>
    </source>
</evidence>
<keyword evidence="3" id="KW-0805">Transcription regulation</keyword>
<dbReference type="SMART" id="SM01401">
    <property type="entry name" value="Sds3"/>
    <property type="match status" value="1"/>
</dbReference>
<comment type="subcellular location">
    <subcellularLocation>
        <location evidence="1">Nucleus</location>
    </subcellularLocation>
</comment>
<dbReference type="PANTHER" id="PTHR21964">
    <property type="entry name" value="BREAST CANCER METASTASIS-SUPPRESSOR 1"/>
    <property type="match status" value="1"/>
</dbReference>
<evidence type="ECO:0000256" key="1">
    <source>
        <dbReference type="ARBA" id="ARBA00004123"/>
    </source>
</evidence>
<feature type="compositionally biased region" description="Acidic residues" evidence="6">
    <location>
        <begin position="154"/>
        <end position="163"/>
    </location>
</feature>
<feature type="compositionally biased region" description="Acidic residues" evidence="6">
    <location>
        <begin position="242"/>
        <end position="257"/>
    </location>
</feature>
<feature type="compositionally biased region" description="Polar residues" evidence="6">
    <location>
        <begin position="296"/>
        <end position="307"/>
    </location>
</feature>
<keyword evidence="5" id="KW-0539">Nucleus</keyword>
<keyword evidence="4" id="KW-0804">Transcription</keyword>
<sequence length="706" mass="77804">MSHSVSPLGSLSSPSPSPPPNPIDESELSELTDDDHDQNIQIDAIPDNDNHQHPPPRPRKPTNASNNPRQRQRFPRKSLHAATYPSRSSAAPSSSKRKKRGGLVPAPMWDWAYKNGTNGSPSSTPTPALSPPINSTPGPSRPIDPDSEHALTPDAEEEEEEELPTVPRAMEEEEGEEGDPRKDRPLDRKHSQRKSLIPPPPPRRRVLLPYERRDSNSNDESDQSDNHVQSEDDDRSPSPVPSDDDGMDVDEDAEDQEPTPSRQSPTRPTLNTNLKPTPPPSTSAIDPAADNPSVPPSNRASFGSTATPPDEHTRPSAIPYEDVDQDHDPDALDEDDQHHAPDGDVEADGDEDDDPQPEEPSQPPSPTPLAEPEPEPEPEDEDPDLQPAHRAEALDVLATIELKFALLRERVYVEKMEGLAWEEALVWDGLYAMLSHYSQLIHLVASGTHPELHHLQNELTKRRDKRLMLASKKRTYEIEALARKRREEEAWCWEGWDITCTELQIEMIAETNRKRRKLERDRRTIERPPGARRVPNAILNPPPAPTLRQIANTFPLPSHLSHLAANKKLSNAKGLGVYPGLDGLSGATAYPDLPTLPPHDIAADLEFLFQHRRLGYGFGMGFGPPMGVPMGVGYNSTASGFGPAAMGFGGPTPNPGFVVNGLGGPAETYPPNPDPASLLEIMPLKSGDHHLHSVHLCHLDLPWHLH</sequence>
<feature type="compositionally biased region" description="Acidic residues" evidence="6">
    <location>
        <begin position="24"/>
        <end position="36"/>
    </location>
</feature>
<feature type="region of interest" description="Disordered" evidence="6">
    <location>
        <begin position="1"/>
        <end position="385"/>
    </location>
</feature>
<evidence type="ECO:0000256" key="5">
    <source>
        <dbReference type="ARBA" id="ARBA00023242"/>
    </source>
</evidence>
<dbReference type="EMBL" id="WHUW01000001">
    <property type="protein sequence ID" value="KAF8452556.1"/>
    <property type="molecule type" value="Genomic_DNA"/>
</dbReference>
<dbReference type="GO" id="GO:0005654">
    <property type="term" value="C:nucleoplasm"/>
    <property type="evidence" value="ECO:0007669"/>
    <property type="project" value="UniProtKB-ARBA"/>
</dbReference>
<organism evidence="7 8">
    <name type="scientific">Boletus edulis BED1</name>
    <dbReference type="NCBI Taxonomy" id="1328754"/>
    <lineage>
        <taxon>Eukaryota</taxon>
        <taxon>Fungi</taxon>
        <taxon>Dikarya</taxon>
        <taxon>Basidiomycota</taxon>
        <taxon>Agaricomycotina</taxon>
        <taxon>Agaricomycetes</taxon>
        <taxon>Agaricomycetidae</taxon>
        <taxon>Boletales</taxon>
        <taxon>Boletineae</taxon>
        <taxon>Boletaceae</taxon>
        <taxon>Boletoideae</taxon>
        <taxon>Boletus</taxon>
    </lineage>
</organism>
<dbReference type="Proteomes" id="UP001194468">
    <property type="component" value="Unassembled WGS sequence"/>
</dbReference>
<feature type="compositionally biased region" description="Acidic residues" evidence="6">
    <location>
        <begin position="372"/>
        <end position="384"/>
    </location>
</feature>
<name>A0AAD4GMC1_BOLED</name>
<feature type="compositionally biased region" description="Acidic residues" evidence="6">
    <location>
        <begin position="343"/>
        <end position="357"/>
    </location>
</feature>
<feature type="compositionally biased region" description="Basic and acidic residues" evidence="6">
    <location>
        <begin position="178"/>
        <end position="189"/>
    </location>
</feature>
<keyword evidence="8" id="KW-1185">Reference proteome</keyword>